<dbReference type="AlphaFoldDB" id="A0A9P9DBM3"/>
<keyword evidence="3" id="KW-1185">Reference proteome</keyword>
<dbReference type="OrthoDB" id="3782375at2759"/>
<feature type="transmembrane region" description="Helical" evidence="1">
    <location>
        <begin position="91"/>
        <end position="113"/>
    </location>
</feature>
<proteinExistence type="predicted"/>
<evidence type="ECO:0000313" key="3">
    <source>
        <dbReference type="Proteomes" id="UP000700596"/>
    </source>
</evidence>
<keyword evidence="1" id="KW-0472">Membrane</keyword>
<comment type="caution">
    <text evidence="2">The sequence shown here is derived from an EMBL/GenBank/DDBJ whole genome shotgun (WGS) entry which is preliminary data.</text>
</comment>
<keyword evidence="1" id="KW-0812">Transmembrane</keyword>
<evidence type="ECO:0000313" key="2">
    <source>
        <dbReference type="EMBL" id="KAH7115856.1"/>
    </source>
</evidence>
<gene>
    <name evidence="2" type="ORF">B0J11DRAFT_112457</name>
</gene>
<feature type="transmembrane region" description="Helical" evidence="1">
    <location>
        <begin position="169"/>
        <end position="190"/>
    </location>
</feature>
<accession>A0A9P9DBM3</accession>
<name>A0A9P9DBM3_9PLEO</name>
<keyword evidence="1" id="KW-1133">Transmembrane helix</keyword>
<dbReference type="Proteomes" id="UP000700596">
    <property type="component" value="Unassembled WGS sequence"/>
</dbReference>
<organism evidence="2 3">
    <name type="scientific">Dendryphion nanum</name>
    <dbReference type="NCBI Taxonomy" id="256645"/>
    <lineage>
        <taxon>Eukaryota</taxon>
        <taxon>Fungi</taxon>
        <taxon>Dikarya</taxon>
        <taxon>Ascomycota</taxon>
        <taxon>Pezizomycotina</taxon>
        <taxon>Dothideomycetes</taxon>
        <taxon>Pleosporomycetidae</taxon>
        <taxon>Pleosporales</taxon>
        <taxon>Torulaceae</taxon>
        <taxon>Dendryphion</taxon>
    </lineage>
</organism>
<reference evidence="2" key="1">
    <citation type="journal article" date="2021" name="Nat. Commun.">
        <title>Genetic determinants of endophytism in the Arabidopsis root mycobiome.</title>
        <authorList>
            <person name="Mesny F."/>
            <person name="Miyauchi S."/>
            <person name="Thiergart T."/>
            <person name="Pickel B."/>
            <person name="Atanasova L."/>
            <person name="Karlsson M."/>
            <person name="Huettel B."/>
            <person name="Barry K.W."/>
            <person name="Haridas S."/>
            <person name="Chen C."/>
            <person name="Bauer D."/>
            <person name="Andreopoulos W."/>
            <person name="Pangilinan J."/>
            <person name="LaButti K."/>
            <person name="Riley R."/>
            <person name="Lipzen A."/>
            <person name="Clum A."/>
            <person name="Drula E."/>
            <person name="Henrissat B."/>
            <person name="Kohler A."/>
            <person name="Grigoriev I.V."/>
            <person name="Martin F.M."/>
            <person name="Hacquard S."/>
        </authorList>
    </citation>
    <scope>NUCLEOTIDE SEQUENCE</scope>
    <source>
        <strain evidence="2">MPI-CAGE-CH-0243</strain>
    </source>
</reference>
<evidence type="ECO:0000256" key="1">
    <source>
        <dbReference type="SAM" id="Phobius"/>
    </source>
</evidence>
<protein>
    <submittedName>
        <fullName evidence="2">Uncharacterized protein</fullName>
    </submittedName>
</protein>
<feature type="transmembrane region" description="Helical" evidence="1">
    <location>
        <begin position="55"/>
        <end position="79"/>
    </location>
</feature>
<sequence length="211" mass="23033">MPEKKKGRDKKTTLAIAVSCLVLGIPVAGVAIDLESTFMPTPALRNPDVIINAPHIALFAAAFMSIISCIIVLLTTVIFRHISLNNTVVGLAGFAIAGINLPAQLIILALIYITNGANGATRNPNDIRFVDGQYDTQKQFTRESFACTMDNLYLNREPWARNACSEYHYARYTTILMTVMASLLLSIAYWPVRRSLGGRSSAKRVAEGSKA</sequence>
<dbReference type="EMBL" id="JAGMWT010000015">
    <property type="protein sequence ID" value="KAH7115856.1"/>
    <property type="molecule type" value="Genomic_DNA"/>
</dbReference>